<gene>
    <name evidence="3" type="ORF">CLEP1334_LOCUS28429</name>
</gene>
<dbReference type="InterPro" id="IPR005123">
    <property type="entry name" value="Oxoglu/Fe-dep_dioxygenase_dom"/>
</dbReference>
<dbReference type="InterPro" id="IPR044861">
    <property type="entry name" value="IPNS-like_FE2OG_OXY"/>
</dbReference>
<comment type="similarity">
    <text evidence="1">Belongs to the iron/ascorbate-dependent oxidoreductase family.</text>
</comment>
<keyword evidence="1" id="KW-0479">Metal-binding</keyword>
<protein>
    <recommendedName>
        <fullName evidence="2">Fe2OG dioxygenase domain-containing protein</fullName>
    </recommendedName>
</protein>
<dbReference type="GO" id="GO:0046872">
    <property type="term" value="F:metal ion binding"/>
    <property type="evidence" value="ECO:0007669"/>
    <property type="project" value="UniProtKB-KW"/>
</dbReference>
<dbReference type="Pfam" id="PF14226">
    <property type="entry name" value="DIOX_N"/>
    <property type="match status" value="1"/>
</dbReference>
<proteinExistence type="inferred from homology"/>
<accession>A0A7S0JJA6</accession>
<dbReference type="SUPFAM" id="SSF51197">
    <property type="entry name" value="Clavaminate synthase-like"/>
    <property type="match status" value="1"/>
</dbReference>
<dbReference type="Pfam" id="PF03171">
    <property type="entry name" value="2OG-FeII_Oxy"/>
    <property type="match status" value="1"/>
</dbReference>
<dbReference type="Gene3D" id="2.60.120.330">
    <property type="entry name" value="B-lactam Antibiotic, Isopenicillin N Synthase, Chain"/>
    <property type="match status" value="1"/>
</dbReference>
<feature type="domain" description="Fe2OG dioxygenase" evidence="2">
    <location>
        <begin position="166"/>
        <end position="276"/>
    </location>
</feature>
<evidence type="ECO:0000259" key="2">
    <source>
        <dbReference type="PROSITE" id="PS51471"/>
    </source>
</evidence>
<dbReference type="GO" id="GO:0016491">
    <property type="term" value="F:oxidoreductase activity"/>
    <property type="evidence" value="ECO:0007669"/>
    <property type="project" value="UniProtKB-KW"/>
</dbReference>
<dbReference type="InterPro" id="IPR050231">
    <property type="entry name" value="Iron_ascorbate_oxido_reductase"/>
</dbReference>
<dbReference type="InterPro" id="IPR026992">
    <property type="entry name" value="DIOX_N"/>
</dbReference>
<sequence>MTSLPLIDLAPFFSTDDAARLAVAAEWDAAMQDYGMATLVGHGLPQSVMQVLYDSALSFFTLPMERKMAYCLNKGYGSGGYVPPGVEAVSRSHAHAEAAPDLVENIVFSKGGGDGETVMPSEPPSLSEDVQLYFSAASSLLHTLMNLSALALSLPSDYFAPHFAQPETHLRLAYYPPVGASPESRPSGSSRYGAHTDYTGFTILRQDPRVPGLEVQTVRGEWAAVAAVEGGLVVNAGDLIQVWTNDRWRSPPHRVSVPPAGTASEARLSLVFFTGPESTTMISPLPTCCSEDVPAKYAPVSAREHLLSKLQRSNV</sequence>
<dbReference type="InterPro" id="IPR027443">
    <property type="entry name" value="IPNS-like_sf"/>
</dbReference>
<dbReference type="AlphaFoldDB" id="A0A7S0JJA6"/>
<name>A0A7S0JJA6_9EUKA</name>
<evidence type="ECO:0000256" key="1">
    <source>
        <dbReference type="RuleBase" id="RU003682"/>
    </source>
</evidence>
<dbReference type="PANTHER" id="PTHR47990">
    <property type="entry name" value="2-OXOGLUTARATE (2OG) AND FE(II)-DEPENDENT OXYGENASE SUPERFAMILY PROTEIN-RELATED"/>
    <property type="match status" value="1"/>
</dbReference>
<keyword evidence="1" id="KW-0560">Oxidoreductase</keyword>
<evidence type="ECO:0000313" key="3">
    <source>
        <dbReference type="EMBL" id="CAD8553138.1"/>
    </source>
</evidence>
<keyword evidence="1" id="KW-0408">Iron</keyword>
<reference evidence="3" key="1">
    <citation type="submission" date="2021-01" db="EMBL/GenBank/DDBJ databases">
        <authorList>
            <person name="Corre E."/>
            <person name="Pelletier E."/>
            <person name="Niang G."/>
            <person name="Scheremetjew M."/>
            <person name="Finn R."/>
            <person name="Kale V."/>
            <person name="Holt S."/>
            <person name="Cochrane G."/>
            <person name="Meng A."/>
            <person name="Brown T."/>
            <person name="Cohen L."/>
        </authorList>
    </citation>
    <scope>NUCLEOTIDE SEQUENCE</scope>
    <source>
        <strain evidence="3">RCC1130</strain>
    </source>
</reference>
<dbReference type="EMBL" id="HBER01056975">
    <property type="protein sequence ID" value="CAD8553138.1"/>
    <property type="molecule type" value="Transcribed_RNA"/>
</dbReference>
<organism evidence="3">
    <name type="scientific">Calcidiscus leptoporus</name>
    <dbReference type="NCBI Taxonomy" id="127549"/>
    <lineage>
        <taxon>Eukaryota</taxon>
        <taxon>Haptista</taxon>
        <taxon>Haptophyta</taxon>
        <taxon>Prymnesiophyceae</taxon>
        <taxon>Coccolithales</taxon>
        <taxon>Calcidiscaceae</taxon>
        <taxon>Calcidiscus</taxon>
    </lineage>
</organism>
<dbReference type="PROSITE" id="PS51471">
    <property type="entry name" value="FE2OG_OXY"/>
    <property type="match status" value="1"/>
</dbReference>